<comment type="caution">
    <text evidence="4">The sequence shown here is derived from an EMBL/GenBank/DDBJ whole genome shotgun (WGS) entry which is preliminary data.</text>
</comment>
<dbReference type="Proteomes" id="UP000669179">
    <property type="component" value="Unassembled WGS sequence"/>
</dbReference>
<keyword evidence="5" id="KW-1185">Reference proteome</keyword>
<gene>
    <name evidence="4" type="ORF">J4573_49440</name>
</gene>
<reference evidence="4" key="1">
    <citation type="submission" date="2021-03" db="EMBL/GenBank/DDBJ databases">
        <authorList>
            <person name="Kanchanasin P."/>
            <person name="Saeng-In P."/>
            <person name="Phongsopitanun W."/>
            <person name="Yuki M."/>
            <person name="Kudo T."/>
            <person name="Ohkuma M."/>
            <person name="Tanasupawat S."/>
        </authorList>
    </citation>
    <scope>NUCLEOTIDE SEQUENCE</scope>
    <source>
        <strain evidence="4">GKU 128</strain>
    </source>
</reference>
<accession>A0A939PNB0</accession>
<evidence type="ECO:0000256" key="1">
    <source>
        <dbReference type="ARBA" id="ARBA00009013"/>
    </source>
</evidence>
<dbReference type="InterPro" id="IPR002645">
    <property type="entry name" value="STAS_dom"/>
</dbReference>
<evidence type="ECO:0000313" key="4">
    <source>
        <dbReference type="EMBL" id="MBO2455188.1"/>
    </source>
</evidence>
<dbReference type="InterPro" id="IPR003658">
    <property type="entry name" value="Anti-sigma_ant"/>
</dbReference>
<dbReference type="CDD" id="cd07043">
    <property type="entry name" value="STAS_anti-anti-sigma_factors"/>
    <property type="match status" value="1"/>
</dbReference>
<dbReference type="NCBIfam" id="TIGR00377">
    <property type="entry name" value="ant_ant_sig"/>
    <property type="match status" value="1"/>
</dbReference>
<comment type="similarity">
    <text evidence="1 2">Belongs to the anti-sigma-factor antagonist family.</text>
</comment>
<dbReference type="EMBL" id="JAGEOJ010000033">
    <property type="protein sequence ID" value="MBO2455188.1"/>
    <property type="molecule type" value="Genomic_DNA"/>
</dbReference>
<evidence type="ECO:0000259" key="3">
    <source>
        <dbReference type="PROSITE" id="PS50801"/>
    </source>
</evidence>
<protein>
    <recommendedName>
        <fullName evidence="2">Anti-sigma factor antagonist</fullName>
    </recommendedName>
</protein>
<dbReference type="InterPro" id="IPR036513">
    <property type="entry name" value="STAS_dom_sf"/>
</dbReference>
<name>A0A939PNB0_9ACTN</name>
<dbReference type="RefSeq" id="WP_208263414.1">
    <property type="nucleotide sequence ID" value="NZ_JAGEOJ010000033.1"/>
</dbReference>
<dbReference type="GO" id="GO:0043856">
    <property type="term" value="F:anti-sigma factor antagonist activity"/>
    <property type="evidence" value="ECO:0007669"/>
    <property type="project" value="InterPro"/>
</dbReference>
<dbReference type="PROSITE" id="PS50801">
    <property type="entry name" value="STAS"/>
    <property type="match status" value="1"/>
</dbReference>
<evidence type="ECO:0000256" key="2">
    <source>
        <dbReference type="RuleBase" id="RU003749"/>
    </source>
</evidence>
<dbReference type="PANTHER" id="PTHR33495">
    <property type="entry name" value="ANTI-SIGMA FACTOR ANTAGONIST TM_1081-RELATED-RELATED"/>
    <property type="match status" value="1"/>
</dbReference>
<dbReference type="PANTHER" id="PTHR33495:SF2">
    <property type="entry name" value="ANTI-SIGMA FACTOR ANTAGONIST TM_1081-RELATED"/>
    <property type="match status" value="1"/>
</dbReference>
<dbReference type="Gene3D" id="3.30.750.24">
    <property type="entry name" value="STAS domain"/>
    <property type="match status" value="1"/>
</dbReference>
<dbReference type="InterPro" id="IPR058548">
    <property type="entry name" value="MlaB-like_STAS"/>
</dbReference>
<evidence type="ECO:0000313" key="5">
    <source>
        <dbReference type="Proteomes" id="UP000669179"/>
    </source>
</evidence>
<feature type="domain" description="STAS" evidence="3">
    <location>
        <begin position="26"/>
        <end position="126"/>
    </location>
</feature>
<proteinExistence type="inferred from homology"/>
<dbReference type="SUPFAM" id="SSF52091">
    <property type="entry name" value="SpoIIaa-like"/>
    <property type="match status" value="1"/>
</dbReference>
<dbReference type="Pfam" id="PF13466">
    <property type="entry name" value="STAS_2"/>
    <property type="match status" value="1"/>
</dbReference>
<dbReference type="AlphaFoldDB" id="A0A939PNB0"/>
<organism evidence="4 5">
    <name type="scientific">Actinomadura barringtoniae</name>
    <dbReference type="NCBI Taxonomy" id="1427535"/>
    <lineage>
        <taxon>Bacteria</taxon>
        <taxon>Bacillati</taxon>
        <taxon>Actinomycetota</taxon>
        <taxon>Actinomycetes</taxon>
        <taxon>Streptosporangiales</taxon>
        <taxon>Thermomonosporaceae</taxon>
        <taxon>Actinomadura</taxon>
    </lineage>
</organism>
<sequence>MRSLKAEPDAATPFETRIETVSDAQVLVQARGELDLATAPSFSRAVISAIGLGRPENVVDMSGVTFCDSQGLTALLATTIHAEAEGAELAFVHLHPRVSRVVRLVGLDRRLNLPGLPAGGGERART</sequence>